<dbReference type="EMBL" id="JAEKJA010000007">
    <property type="protein sequence ID" value="MBJ3776183.1"/>
    <property type="molecule type" value="Genomic_DNA"/>
</dbReference>
<dbReference type="SUPFAM" id="SSF52499">
    <property type="entry name" value="Isochorismatase-like hydrolases"/>
    <property type="match status" value="1"/>
</dbReference>
<feature type="domain" description="Isochorismatase-like" evidence="2">
    <location>
        <begin position="24"/>
        <end position="199"/>
    </location>
</feature>
<dbReference type="InterPro" id="IPR000868">
    <property type="entry name" value="Isochorismatase-like_dom"/>
</dbReference>
<dbReference type="AlphaFoldDB" id="A0A934IPH2"/>
<name>A0A934IPH2_9HYPH</name>
<keyword evidence="4" id="KW-1185">Reference proteome</keyword>
<evidence type="ECO:0000259" key="2">
    <source>
        <dbReference type="Pfam" id="PF00857"/>
    </source>
</evidence>
<dbReference type="Gene3D" id="3.40.50.850">
    <property type="entry name" value="Isochorismatase-like"/>
    <property type="match status" value="1"/>
</dbReference>
<keyword evidence="1" id="KW-0378">Hydrolase</keyword>
<comment type="caution">
    <text evidence="3">The sequence shown here is derived from an EMBL/GenBank/DDBJ whole genome shotgun (WGS) entry which is preliminary data.</text>
</comment>
<dbReference type="InterPro" id="IPR050272">
    <property type="entry name" value="Isochorismatase-like_hydrls"/>
</dbReference>
<sequence length="211" mass="22251">MSSSDTDVYARQGFGGALDFVPPAALVVIDFQEGFADPDVFGGGNIAEAMAATLPLLEKARSWGWPIAHTRVVFAEDGSNANRFSDKLPALLRLTPEASITPIVTSLAPRPGELVIDKQLPSAFADTPLRAFLTRQGVRTLVVAGCTTSGCVRATVIDAMNAGLVPVVVEDCVGDRALGPHAANLFDMQQKYADVLSRDALLSRLGDRAAA</sequence>
<evidence type="ECO:0000313" key="4">
    <source>
        <dbReference type="Proteomes" id="UP000609531"/>
    </source>
</evidence>
<dbReference type="Proteomes" id="UP000609531">
    <property type="component" value="Unassembled WGS sequence"/>
</dbReference>
<dbReference type="Pfam" id="PF00857">
    <property type="entry name" value="Isochorismatase"/>
    <property type="match status" value="1"/>
</dbReference>
<proteinExistence type="predicted"/>
<dbReference type="PANTHER" id="PTHR43540">
    <property type="entry name" value="PEROXYUREIDOACRYLATE/UREIDOACRYLATE AMIDOHYDROLASE-RELATED"/>
    <property type="match status" value="1"/>
</dbReference>
<accession>A0A934IPH2</accession>
<gene>
    <name evidence="3" type="ORF">JCR33_10820</name>
</gene>
<organism evidence="3 4">
    <name type="scientific">Acuticoccus mangrovi</name>
    <dbReference type="NCBI Taxonomy" id="2796142"/>
    <lineage>
        <taxon>Bacteria</taxon>
        <taxon>Pseudomonadati</taxon>
        <taxon>Pseudomonadota</taxon>
        <taxon>Alphaproteobacteria</taxon>
        <taxon>Hyphomicrobiales</taxon>
        <taxon>Amorphaceae</taxon>
        <taxon>Acuticoccus</taxon>
    </lineage>
</organism>
<dbReference type="PANTHER" id="PTHR43540:SF1">
    <property type="entry name" value="ISOCHORISMATASE HYDROLASE"/>
    <property type="match status" value="1"/>
</dbReference>
<dbReference type="GO" id="GO:0016787">
    <property type="term" value="F:hydrolase activity"/>
    <property type="evidence" value="ECO:0007669"/>
    <property type="project" value="UniProtKB-KW"/>
</dbReference>
<evidence type="ECO:0000256" key="1">
    <source>
        <dbReference type="ARBA" id="ARBA00022801"/>
    </source>
</evidence>
<evidence type="ECO:0000313" key="3">
    <source>
        <dbReference type="EMBL" id="MBJ3776183.1"/>
    </source>
</evidence>
<dbReference type="RefSeq" id="WP_198882060.1">
    <property type="nucleotide sequence ID" value="NZ_JAEKJA010000007.1"/>
</dbReference>
<reference evidence="3" key="1">
    <citation type="submission" date="2020-12" db="EMBL/GenBank/DDBJ databases">
        <title>Bacterial taxonomy.</title>
        <authorList>
            <person name="Pan X."/>
        </authorList>
    </citation>
    <scope>NUCLEOTIDE SEQUENCE</scope>
    <source>
        <strain evidence="3">B2012</strain>
    </source>
</reference>
<protein>
    <submittedName>
        <fullName evidence="3">Isochorismatase family protein</fullName>
    </submittedName>
</protein>
<dbReference type="InterPro" id="IPR036380">
    <property type="entry name" value="Isochorismatase-like_sf"/>
</dbReference>